<dbReference type="NCBIfam" id="TIGR01855">
    <property type="entry name" value="IMP_synth_hisH"/>
    <property type="match status" value="1"/>
</dbReference>
<dbReference type="HAMAP" id="MF_00278">
    <property type="entry name" value="HisH"/>
    <property type="match status" value="1"/>
</dbReference>
<dbReference type="InterPro" id="IPR029062">
    <property type="entry name" value="Class_I_gatase-like"/>
</dbReference>
<evidence type="ECO:0000256" key="12">
    <source>
        <dbReference type="HAMAP-Rule" id="MF_00278"/>
    </source>
</evidence>
<dbReference type="EC" id="3.5.1.2" evidence="12"/>
<comment type="function">
    <text evidence="12">IGPS catalyzes the conversion of PRFAR and glutamine to IGP, AICAR and glutamate. The HisH subunit catalyzes the hydrolysis of glutamine to glutamate and ammonia as part of the synthesis of IGP and AICAR. The resulting ammonia molecule is channeled to the active site of HisF.</text>
</comment>
<keyword evidence="9 12" id="KW-0456">Lyase</keyword>
<comment type="subunit">
    <text evidence="3 12">Heterodimer of HisH and HisF.</text>
</comment>
<dbReference type="GO" id="GO:0000105">
    <property type="term" value="P:L-histidine biosynthetic process"/>
    <property type="evidence" value="ECO:0007669"/>
    <property type="project" value="UniProtKB-UniRule"/>
</dbReference>
<evidence type="ECO:0000256" key="9">
    <source>
        <dbReference type="ARBA" id="ARBA00023239"/>
    </source>
</evidence>
<dbReference type="GO" id="GO:0005737">
    <property type="term" value="C:cytoplasm"/>
    <property type="evidence" value="ECO:0007669"/>
    <property type="project" value="UniProtKB-SubCell"/>
</dbReference>
<keyword evidence="4 12" id="KW-0963">Cytoplasm</keyword>
<dbReference type="SUPFAM" id="SSF52317">
    <property type="entry name" value="Class I glutamine amidotransferase-like"/>
    <property type="match status" value="1"/>
</dbReference>
<comment type="catalytic activity">
    <reaction evidence="11 12">
        <text>L-glutamine + H2O = L-glutamate + NH4(+)</text>
        <dbReference type="Rhea" id="RHEA:15889"/>
        <dbReference type="ChEBI" id="CHEBI:15377"/>
        <dbReference type="ChEBI" id="CHEBI:28938"/>
        <dbReference type="ChEBI" id="CHEBI:29985"/>
        <dbReference type="ChEBI" id="CHEBI:58359"/>
        <dbReference type="EC" id="3.5.1.2"/>
    </reaction>
</comment>
<dbReference type="PANTHER" id="PTHR42701:SF1">
    <property type="entry name" value="IMIDAZOLE GLYCEROL PHOSPHATE SYNTHASE SUBUNIT HISH"/>
    <property type="match status" value="1"/>
</dbReference>
<gene>
    <name evidence="12 15" type="primary">hisH</name>
    <name evidence="15" type="ORF">CWE06_00215</name>
</gene>
<dbReference type="AlphaFoldDB" id="A0A432VXL6"/>
<feature type="active site" evidence="12 13">
    <location>
        <position position="187"/>
    </location>
</feature>
<evidence type="ECO:0000256" key="7">
    <source>
        <dbReference type="ARBA" id="ARBA00022962"/>
    </source>
</evidence>
<dbReference type="OrthoDB" id="9807137at2"/>
<comment type="subcellular location">
    <subcellularLocation>
        <location evidence="1 12">Cytoplasm</location>
    </subcellularLocation>
</comment>
<feature type="active site" description="Nucleophile" evidence="12 13">
    <location>
        <position position="84"/>
    </location>
</feature>
<dbReference type="FunFam" id="3.40.50.880:FF:000009">
    <property type="entry name" value="Imidazole glycerol phosphate synthase subunit HisH"/>
    <property type="match status" value="1"/>
</dbReference>
<keyword evidence="5 12" id="KW-0028">Amino-acid biosynthesis</keyword>
<feature type="active site" evidence="12 13">
    <location>
        <position position="189"/>
    </location>
</feature>
<feature type="domain" description="Glutamine amidotransferase" evidence="14">
    <location>
        <begin position="44"/>
        <end position="203"/>
    </location>
</feature>
<dbReference type="InterPro" id="IPR017926">
    <property type="entry name" value="GATASE"/>
</dbReference>
<protein>
    <recommendedName>
        <fullName evidence="12">Imidazole glycerol phosphate synthase subunit HisH</fullName>
        <ecNumber evidence="12">4.3.2.10</ecNumber>
    </recommendedName>
    <alternativeName>
        <fullName evidence="12">IGP synthase glutaminase subunit</fullName>
        <ecNumber evidence="12">3.5.1.2</ecNumber>
    </alternativeName>
    <alternativeName>
        <fullName evidence="12">IGP synthase subunit HisH</fullName>
    </alternativeName>
    <alternativeName>
        <fullName evidence="12">ImGP synthase subunit HisH</fullName>
        <shortName evidence="12">IGPS subunit HisH</shortName>
    </alternativeName>
</protein>
<keyword evidence="7 12" id="KW-0315">Glutamine amidotransferase</keyword>
<evidence type="ECO:0000256" key="3">
    <source>
        <dbReference type="ARBA" id="ARBA00011152"/>
    </source>
</evidence>
<dbReference type="PRINTS" id="PR00097">
    <property type="entry name" value="ANTSNTHASEII"/>
</dbReference>
<organism evidence="15 16">
    <name type="scientific">Aliidiomarina haloalkalitolerans</name>
    <dbReference type="NCBI Taxonomy" id="859059"/>
    <lineage>
        <taxon>Bacteria</taxon>
        <taxon>Pseudomonadati</taxon>
        <taxon>Pseudomonadota</taxon>
        <taxon>Gammaproteobacteria</taxon>
        <taxon>Alteromonadales</taxon>
        <taxon>Idiomarinaceae</taxon>
        <taxon>Aliidiomarina</taxon>
    </lineage>
</organism>
<comment type="caution">
    <text evidence="15">The sequence shown here is derived from an EMBL/GenBank/DDBJ whole genome shotgun (WGS) entry which is preliminary data.</text>
</comment>
<evidence type="ECO:0000256" key="5">
    <source>
        <dbReference type="ARBA" id="ARBA00022605"/>
    </source>
</evidence>
<dbReference type="UniPathway" id="UPA00031">
    <property type="reaction ID" value="UER00010"/>
</dbReference>
<dbReference type="GO" id="GO:0004359">
    <property type="term" value="F:glutaminase activity"/>
    <property type="evidence" value="ECO:0007669"/>
    <property type="project" value="UniProtKB-EC"/>
</dbReference>
<dbReference type="InterPro" id="IPR010139">
    <property type="entry name" value="Imidazole-glycPsynth_HisH"/>
</dbReference>
<evidence type="ECO:0000313" key="15">
    <source>
        <dbReference type="EMBL" id="RUO21338.1"/>
    </source>
</evidence>
<dbReference type="CDD" id="cd01748">
    <property type="entry name" value="GATase1_IGP_Synthase"/>
    <property type="match status" value="1"/>
</dbReference>
<keyword evidence="8 12" id="KW-0368">Histidine biosynthesis</keyword>
<dbReference type="EC" id="4.3.2.10" evidence="12"/>
<evidence type="ECO:0000313" key="16">
    <source>
        <dbReference type="Proteomes" id="UP000288212"/>
    </source>
</evidence>
<evidence type="ECO:0000256" key="13">
    <source>
        <dbReference type="PIRSR" id="PIRSR000495-1"/>
    </source>
</evidence>
<dbReference type="PROSITE" id="PS51273">
    <property type="entry name" value="GATASE_TYPE_1"/>
    <property type="match status" value="1"/>
</dbReference>
<name>A0A432VXL6_9GAMM</name>
<evidence type="ECO:0000256" key="4">
    <source>
        <dbReference type="ARBA" id="ARBA00022490"/>
    </source>
</evidence>
<evidence type="ECO:0000256" key="8">
    <source>
        <dbReference type="ARBA" id="ARBA00023102"/>
    </source>
</evidence>
<evidence type="ECO:0000259" key="14">
    <source>
        <dbReference type="Pfam" id="PF00117"/>
    </source>
</evidence>
<keyword evidence="16" id="KW-1185">Reference proteome</keyword>
<proteinExistence type="inferred from homology"/>
<evidence type="ECO:0000256" key="1">
    <source>
        <dbReference type="ARBA" id="ARBA00004496"/>
    </source>
</evidence>
<dbReference type="PANTHER" id="PTHR42701">
    <property type="entry name" value="IMIDAZOLE GLYCEROL PHOSPHATE SYNTHASE SUBUNIT HISH"/>
    <property type="match status" value="1"/>
</dbReference>
<dbReference type="GO" id="GO:0016829">
    <property type="term" value="F:lyase activity"/>
    <property type="evidence" value="ECO:0007669"/>
    <property type="project" value="UniProtKB-KW"/>
</dbReference>
<comment type="pathway">
    <text evidence="2 12">Amino-acid biosynthesis; L-histidine biosynthesis; L-histidine from 5-phospho-alpha-D-ribose 1-diphosphate: step 5/9.</text>
</comment>
<accession>A0A432VXL6</accession>
<dbReference type="GO" id="GO:0000107">
    <property type="term" value="F:imidazoleglycerol-phosphate synthase activity"/>
    <property type="evidence" value="ECO:0007669"/>
    <property type="project" value="UniProtKB-UniRule"/>
</dbReference>
<evidence type="ECO:0000256" key="6">
    <source>
        <dbReference type="ARBA" id="ARBA00022801"/>
    </source>
</evidence>
<dbReference type="RefSeq" id="WP_126790315.1">
    <property type="nucleotide sequence ID" value="NZ_PIPI01000001.1"/>
</dbReference>
<dbReference type="EMBL" id="PIPI01000001">
    <property type="protein sequence ID" value="RUO21338.1"/>
    <property type="molecule type" value="Genomic_DNA"/>
</dbReference>
<dbReference type="PIRSF" id="PIRSF000495">
    <property type="entry name" value="Amidotransf_hisH"/>
    <property type="match status" value="1"/>
</dbReference>
<dbReference type="Gene3D" id="3.40.50.880">
    <property type="match status" value="1"/>
</dbReference>
<evidence type="ECO:0000256" key="10">
    <source>
        <dbReference type="ARBA" id="ARBA00047838"/>
    </source>
</evidence>
<keyword evidence="6 12" id="KW-0378">Hydrolase</keyword>
<dbReference type="Pfam" id="PF00117">
    <property type="entry name" value="GATase"/>
    <property type="match status" value="1"/>
</dbReference>
<comment type="catalytic activity">
    <reaction evidence="10 12">
        <text>5-[(5-phospho-1-deoxy-D-ribulos-1-ylimino)methylamino]-1-(5-phospho-beta-D-ribosyl)imidazole-4-carboxamide + L-glutamine = D-erythro-1-(imidazol-4-yl)glycerol 3-phosphate + 5-amino-1-(5-phospho-beta-D-ribosyl)imidazole-4-carboxamide + L-glutamate + H(+)</text>
        <dbReference type="Rhea" id="RHEA:24793"/>
        <dbReference type="ChEBI" id="CHEBI:15378"/>
        <dbReference type="ChEBI" id="CHEBI:29985"/>
        <dbReference type="ChEBI" id="CHEBI:58278"/>
        <dbReference type="ChEBI" id="CHEBI:58359"/>
        <dbReference type="ChEBI" id="CHEBI:58475"/>
        <dbReference type="ChEBI" id="CHEBI:58525"/>
        <dbReference type="EC" id="4.3.2.10"/>
    </reaction>
</comment>
<evidence type="ECO:0000256" key="2">
    <source>
        <dbReference type="ARBA" id="ARBA00005091"/>
    </source>
</evidence>
<sequence>MSTSAVNNNLVIVNTRVANLASVAFAFRRLGVEPVISADPEVIRNAERVVLPGVGTAEAAMRALHEIDLVSTLQNLTQPVLGICLGMQMLTRYSTETRAAEPVPALGVIPTHIERLRSQAGLPLPHMGWNRTEVSDHPLFQGLEQPWFYFVHSFAAPVDGATIASCDYGQPFAAAIANGNFLGVQFHPERSGADGARVLQNFLEFTC</sequence>
<reference evidence="15 16" key="1">
    <citation type="journal article" date="2011" name="Front. Microbiol.">
        <title>Genomic signatures of strain selection and enhancement in Bacillus atrophaeus var. globigii, a historical biowarfare simulant.</title>
        <authorList>
            <person name="Gibbons H.S."/>
            <person name="Broomall S.M."/>
            <person name="McNew L.A."/>
            <person name="Daligault H."/>
            <person name="Chapman C."/>
            <person name="Bruce D."/>
            <person name="Karavis M."/>
            <person name="Krepps M."/>
            <person name="McGregor P.A."/>
            <person name="Hong C."/>
            <person name="Park K.H."/>
            <person name="Akmal A."/>
            <person name="Feldman A."/>
            <person name="Lin J.S."/>
            <person name="Chang W.E."/>
            <person name="Higgs B.W."/>
            <person name="Demirev P."/>
            <person name="Lindquist J."/>
            <person name="Liem A."/>
            <person name="Fochler E."/>
            <person name="Read T.D."/>
            <person name="Tapia R."/>
            <person name="Johnson S."/>
            <person name="Bishop-Lilly K.A."/>
            <person name="Detter C."/>
            <person name="Han C."/>
            <person name="Sozhamannan S."/>
            <person name="Rosenzweig C.N."/>
            <person name="Skowronski E.W."/>
        </authorList>
    </citation>
    <scope>NUCLEOTIDE SEQUENCE [LARGE SCALE GENOMIC DNA]</scope>
    <source>
        <strain evidence="15 16">AK5</strain>
    </source>
</reference>
<evidence type="ECO:0000256" key="11">
    <source>
        <dbReference type="ARBA" id="ARBA00049534"/>
    </source>
</evidence>
<dbReference type="Proteomes" id="UP000288212">
    <property type="component" value="Unassembled WGS sequence"/>
</dbReference>